<proteinExistence type="predicted"/>
<dbReference type="RefSeq" id="WP_100708068.1">
    <property type="nucleotide sequence ID" value="NZ_NPDL01000001.1"/>
</dbReference>
<accession>A0A2M9X8X8</accession>
<gene>
    <name evidence="1" type="ORF">CH357_17555</name>
</gene>
<dbReference type="EMBL" id="NPDN01000010">
    <property type="protein sequence ID" value="PJZ24150.1"/>
    <property type="molecule type" value="Genomic_DNA"/>
</dbReference>
<dbReference type="NCBIfam" id="NF047571">
    <property type="entry name" value="LIC13212_fam"/>
    <property type="match status" value="1"/>
</dbReference>
<dbReference type="AlphaFoldDB" id="A0A2M9X8X8"/>
<evidence type="ECO:0000313" key="2">
    <source>
        <dbReference type="Proteomes" id="UP000232196"/>
    </source>
</evidence>
<protein>
    <submittedName>
        <fullName evidence="1">Uncharacterized protein</fullName>
    </submittedName>
</protein>
<organism evidence="1 2">
    <name type="scientific">Leptospira hartskeerlii</name>
    <dbReference type="NCBI Taxonomy" id="2023177"/>
    <lineage>
        <taxon>Bacteria</taxon>
        <taxon>Pseudomonadati</taxon>
        <taxon>Spirochaetota</taxon>
        <taxon>Spirochaetia</taxon>
        <taxon>Leptospirales</taxon>
        <taxon>Leptospiraceae</taxon>
        <taxon>Leptospira</taxon>
    </lineage>
</organism>
<dbReference type="OrthoDB" id="343517at2"/>
<reference evidence="1 2" key="1">
    <citation type="submission" date="2017-07" db="EMBL/GenBank/DDBJ databases">
        <title>Leptospira spp. isolated from tropical soils.</title>
        <authorList>
            <person name="Thibeaux R."/>
            <person name="Iraola G."/>
            <person name="Ferres I."/>
            <person name="Bierque E."/>
            <person name="Girault D."/>
            <person name="Soupe-Gilbert M.-E."/>
            <person name="Picardeau M."/>
            <person name="Goarant C."/>
        </authorList>
    </citation>
    <scope>NUCLEOTIDE SEQUENCE [LARGE SCALE GENOMIC DNA]</scope>
    <source>
        <strain evidence="1 2">MCA1-C-A1</strain>
    </source>
</reference>
<sequence length="264" mass="31033">MKTLIFLIISLLAVFIQIDAAPKILTMEEREIERQIEAIRKAGFSDIEIDNLHASISQNIHQINKILQMDTTKKALRYIGDEPQELPQFLKTDRDNKPYLELDMGSGESFWDFPKTYLYNARIFIYPGSNPEKLEKIIMQFKRTNSNGEIFVREMRRVINIDPKGPQIGSEGKRTPNNNKEIKLEYYSSYDTELIWPDTPVQSIAPSVETKLHEETNPLPYNKQKQIIVTYKKYLRKVDKNVRHKLRDLELNQKRLVSKMLEFQ</sequence>
<dbReference type="Proteomes" id="UP000232196">
    <property type="component" value="Unassembled WGS sequence"/>
</dbReference>
<comment type="caution">
    <text evidence="1">The sequence shown here is derived from an EMBL/GenBank/DDBJ whole genome shotgun (WGS) entry which is preliminary data.</text>
</comment>
<name>A0A2M9X8X8_9LEPT</name>
<evidence type="ECO:0000313" key="1">
    <source>
        <dbReference type="EMBL" id="PJZ24150.1"/>
    </source>
</evidence>
<keyword evidence="2" id="KW-1185">Reference proteome</keyword>